<dbReference type="Pfam" id="PF08125">
    <property type="entry name" value="Mannitol_dh_C"/>
    <property type="match status" value="1"/>
</dbReference>
<evidence type="ECO:0000313" key="5">
    <source>
        <dbReference type="EMBL" id="QCK13276.1"/>
    </source>
</evidence>
<dbReference type="RefSeq" id="WP_137088874.1">
    <property type="nucleotide sequence ID" value="NZ_CP028923.1"/>
</dbReference>
<dbReference type="GO" id="GO:0009026">
    <property type="term" value="F:tagaturonate reductase activity"/>
    <property type="evidence" value="ECO:0007669"/>
    <property type="project" value="UniProtKB-EC"/>
</dbReference>
<dbReference type="InterPro" id="IPR000669">
    <property type="entry name" value="Mannitol_DH"/>
</dbReference>
<evidence type="ECO:0000259" key="4">
    <source>
        <dbReference type="Pfam" id="PF08125"/>
    </source>
</evidence>
<dbReference type="InterPro" id="IPR023027">
    <property type="entry name" value="Mannitol_DH_CS"/>
</dbReference>
<gene>
    <name evidence="5" type="ORF">DCC35_00170</name>
</gene>
<dbReference type="PANTHER" id="PTHR30524">
    <property type="entry name" value="MANNITOL-1-PHOSPHATE 5-DEHYDROGENASE"/>
    <property type="match status" value="1"/>
</dbReference>
<dbReference type="NCBIfam" id="NF002969">
    <property type="entry name" value="PRK03643.1"/>
    <property type="match status" value="1"/>
</dbReference>
<keyword evidence="2" id="KW-0520">NAD</keyword>
<feature type="domain" description="Mannitol dehydrogenase N-terminal" evidence="3">
    <location>
        <begin position="18"/>
        <end position="254"/>
    </location>
</feature>
<keyword evidence="6" id="KW-1185">Reference proteome</keyword>
<dbReference type="GO" id="GO:0008926">
    <property type="term" value="F:mannitol-1-phosphate 5-dehydrogenase activity"/>
    <property type="evidence" value="ECO:0007669"/>
    <property type="project" value="TreeGrafter"/>
</dbReference>
<dbReference type="EMBL" id="CP028923">
    <property type="protein sequence ID" value="QCK13276.1"/>
    <property type="molecule type" value="Genomic_DNA"/>
</dbReference>
<proteinExistence type="predicted"/>
<dbReference type="InterPro" id="IPR013131">
    <property type="entry name" value="Mannitol_DH_N"/>
</dbReference>
<dbReference type="Gene3D" id="3.40.50.720">
    <property type="entry name" value="NAD(P)-binding Rossmann-like Domain"/>
    <property type="match status" value="1"/>
</dbReference>
<feature type="domain" description="Mannitol dehydrogenase C-terminal" evidence="4">
    <location>
        <begin position="274"/>
        <end position="466"/>
    </location>
</feature>
<dbReference type="Gene3D" id="1.10.1040.10">
    <property type="entry name" value="N-(1-d-carboxylethyl)-l-norvaline Dehydrogenase, domain 2"/>
    <property type="match status" value="1"/>
</dbReference>
<sequence length="487" mass="55396">MKKLNRSTANIEEQLPVKIVQFGEGNFLRAFADWMIQKLNDTAGYNAGVAVVQPIEHGMVDMLNAQDGLYHHKMRGLSGGNVIDETNLISCIQQCINPFDNQKAFYELAKEEDLEVIISNTTEAGIVFNDDDLPGEGELAKTFPGKLTQFLHSRYEALADLSNKELAVIPCELIDRNGDKLKSAIENYISLWGLSMQFKEWINDSIYFGNTLVDRIVPGFPREEINNIQQEIDYEDNLVVASESFHLWVIEGPEKLKQFFPAENTDLNVKFVDNLTPYRTRKVRILNGSHTTMVPTGLLYGLETVKETVEDKYMGRFVKNVMFEEIIPTIDLPQTELEEFANSVIERFQNPFIRHELKSIALNSVSKFKVRVLPVILDFIERKNEAPQLLCLGFAGLIKFYLDGTHGKHELLNDDKAVLEYFVEIDPQIDSDKLVELVLGNEDFWGRSLLNNEQLVASVKKSLEAINHNGVQNTIKKLDYVTSNNNK</sequence>
<dbReference type="SUPFAM" id="SSF51735">
    <property type="entry name" value="NAD(P)-binding Rossmann-fold domains"/>
    <property type="match status" value="1"/>
</dbReference>
<dbReference type="PANTHER" id="PTHR30524:SF0">
    <property type="entry name" value="ALTRONATE OXIDOREDUCTASE-RELATED"/>
    <property type="match status" value="1"/>
</dbReference>
<dbReference type="EC" id="1.1.1.58" evidence="5"/>
<dbReference type="Pfam" id="PF01232">
    <property type="entry name" value="Mannitol_dh"/>
    <property type="match status" value="1"/>
</dbReference>
<dbReference type="OrthoDB" id="9768714at2"/>
<dbReference type="InterPro" id="IPR036291">
    <property type="entry name" value="NAD(P)-bd_dom_sf"/>
</dbReference>
<evidence type="ECO:0000256" key="2">
    <source>
        <dbReference type="ARBA" id="ARBA00023027"/>
    </source>
</evidence>
<dbReference type="InterPro" id="IPR013328">
    <property type="entry name" value="6PGD_dom2"/>
</dbReference>
<dbReference type="SUPFAM" id="SSF48179">
    <property type="entry name" value="6-phosphogluconate dehydrogenase C-terminal domain-like"/>
    <property type="match status" value="1"/>
</dbReference>
<keyword evidence="1 5" id="KW-0560">Oxidoreductase</keyword>
<organism evidence="5 6">
    <name type="scientific">Mangrovivirga cuniculi</name>
    <dbReference type="NCBI Taxonomy" id="2715131"/>
    <lineage>
        <taxon>Bacteria</taxon>
        <taxon>Pseudomonadati</taxon>
        <taxon>Bacteroidota</taxon>
        <taxon>Cytophagia</taxon>
        <taxon>Cytophagales</taxon>
        <taxon>Mangrovivirgaceae</taxon>
        <taxon>Mangrovivirga</taxon>
    </lineage>
</organism>
<evidence type="ECO:0000256" key="1">
    <source>
        <dbReference type="ARBA" id="ARBA00023002"/>
    </source>
</evidence>
<evidence type="ECO:0000313" key="6">
    <source>
        <dbReference type="Proteomes" id="UP000298616"/>
    </source>
</evidence>
<dbReference type="GO" id="GO:0005829">
    <property type="term" value="C:cytosol"/>
    <property type="evidence" value="ECO:0007669"/>
    <property type="project" value="TreeGrafter"/>
</dbReference>
<dbReference type="KEGG" id="fpf:DCC35_00170"/>
<dbReference type="PRINTS" id="PR00084">
    <property type="entry name" value="MTLDHDRGNASE"/>
</dbReference>
<dbReference type="PROSITE" id="PS00974">
    <property type="entry name" value="MANNITOL_DHGENASE"/>
    <property type="match status" value="1"/>
</dbReference>
<dbReference type="GO" id="GO:0019592">
    <property type="term" value="P:mannitol catabolic process"/>
    <property type="evidence" value="ECO:0007669"/>
    <property type="project" value="TreeGrafter"/>
</dbReference>
<dbReference type="InterPro" id="IPR008927">
    <property type="entry name" value="6-PGluconate_DH-like_C_sf"/>
</dbReference>
<accession>A0A4D7JPH2</accession>
<protein>
    <submittedName>
        <fullName evidence="5">Tagaturonate reductase</fullName>
        <ecNumber evidence="5">1.1.1.58</ecNumber>
    </submittedName>
</protein>
<dbReference type="Proteomes" id="UP000298616">
    <property type="component" value="Chromosome"/>
</dbReference>
<dbReference type="InterPro" id="IPR013118">
    <property type="entry name" value="Mannitol_DH_C"/>
</dbReference>
<evidence type="ECO:0000259" key="3">
    <source>
        <dbReference type="Pfam" id="PF01232"/>
    </source>
</evidence>
<name>A0A4D7JPH2_9BACT</name>
<reference evidence="5 6" key="1">
    <citation type="submission" date="2018-04" db="EMBL/GenBank/DDBJ databases">
        <title>Complete genome uncultured novel isolate.</title>
        <authorList>
            <person name="Merlino G."/>
        </authorList>
    </citation>
    <scope>NUCLEOTIDE SEQUENCE [LARGE SCALE GENOMIC DNA]</scope>
    <source>
        <strain evidence="6">R1DC9</strain>
    </source>
</reference>
<dbReference type="AlphaFoldDB" id="A0A4D7JPH2"/>